<feature type="domain" description="Senescence" evidence="2">
    <location>
        <begin position="302"/>
        <end position="488"/>
    </location>
</feature>
<feature type="region of interest" description="Disordered" evidence="1">
    <location>
        <begin position="1"/>
        <end position="43"/>
    </location>
</feature>
<dbReference type="Proteomes" id="UP001454036">
    <property type="component" value="Unassembled WGS sequence"/>
</dbReference>
<dbReference type="InterPro" id="IPR045036">
    <property type="entry name" value="Spartin-like"/>
</dbReference>
<reference evidence="3 4" key="1">
    <citation type="submission" date="2024-01" db="EMBL/GenBank/DDBJ databases">
        <title>The complete chloroplast genome sequence of Lithospermum erythrorhizon: insights into the phylogenetic relationship among Boraginaceae species and the maternal lineages of purple gromwells.</title>
        <authorList>
            <person name="Okada T."/>
            <person name="Watanabe K."/>
        </authorList>
    </citation>
    <scope>NUCLEOTIDE SEQUENCE [LARGE SCALE GENOMIC DNA]</scope>
</reference>
<evidence type="ECO:0000259" key="2">
    <source>
        <dbReference type="Pfam" id="PF06911"/>
    </source>
</evidence>
<organism evidence="3 4">
    <name type="scientific">Lithospermum erythrorhizon</name>
    <name type="common">Purple gromwell</name>
    <name type="synonym">Lithospermum officinale var. erythrorhizon</name>
    <dbReference type="NCBI Taxonomy" id="34254"/>
    <lineage>
        <taxon>Eukaryota</taxon>
        <taxon>Viridiplantae</taxon>
        <taxon>Streptophyta</taxon>
        <taxon>Embryophyta</taxon>
        <taxon>Tracheophyta</taxon>
        <taxon>Spermatophyta</taxon>
        <taxon>Magnoliopsida</taxon>
        <taxon>eudicotyledons</taxon>
        <taxon>Gunneridae</taxon>
        <taxon>Pentapetalae</taxon>
        <taxon>asterids</taxon>
        <taxon>lamiids</taxon>
        <taxon>Boraginales</taxon>
        <taxon>Boraginaceae</taxon>
        <taxon>Boraginoideae</taxon>
        <taxon>Lithospermeae</taxon>
        <taxon>Lithospermum</taxon>
    </lineage>
</organism>
<sequence>MACPNDNNNNNNFPNYPEIPNPNYDHTLPPSSSSRPNMYPTIDTTDLNQNIFLHNFEYYQSTPQTSHYSQTSQYSNSAPDYPQLAPEDSQYSPSAPVEDALLTIPGAILHLIDKEYSVELATGDLVVNVLRNGGDTVAFIASVADQVQWPLTKDVAAVKLDDSHYFFSFTTPDEINSKSSDEEVEIESKKKDKKSKKKDKKSDKLENDMLCYGLTFVSKGQEELVKKLEGVLESYSAFSVQKLAAKNEEAEVLEGAVAVAKDLSPSDLRSGTKKEVAEERCAAYWTTLAPNVEEYGGAAAKLIAAGSGQLVKGILWCGDVTSDRLKWGDEVLRKRMEPGEKKARVSPQTLRRIKRVKKMSKMTNKVAAVVLSGALKVSGFFAGSLVNSKLGRKFFSHLPGEVLLASLDGFSKICDAAEVAGKNVMSTSSTVTTGLVHHKYGEDAAKATNEGLDAAGHTIGTAWTVFKLRQALNPKSALKPATFAKAAAEKKVAAAKKDKAKKKAKDTKNGKDTAKDADEGLEASKAIGTAWTVFKFGKALKPKDFK</sequence>
<dbReference type="EMBL" id="BAABME010000136">
    <property type="protein sequence ID" value="GAA0139975.1"/>
    <property type="molecule type" value="Genomic_DNA"/>
</dbReference>
<accession>A0AAV3NKW7</accession>
<feature type="compositionally biased region" description="Basic and acidic residues" evidence="1">
    <location>
        <begin position="506"/>
        <end position="518"/>
    </location>
</feature>
<feature type="region of interest" description="Disordered" evidence="1">
    <location>
        <begin position="176"/>
        <end position="200"/>
    </location>
</feature>
<evidence type="ECO:0000256" key="1">
    <source>
        <dbReference type="SAM" id="MobiDB-lite"/>
    </source>
</evidence>
<evidence type="ECO:0000313" key="3">
    <source>
        <dbReference type="EMBL" id="GAA0139975.1"/>
    </source>
</evidence>
<dbReference type="Pfam" id="PF06911">
    <property type="entry name" value="Senescence"/>
    <property type="match status" value="1"/>
</dbReference>
<protein>
    <recommendedName>
        <fullName evidence="2">Senescence domain-containing protein</fullName>
    </recommendedName>
</protein>
<proteinExistence type="predicted"/>
<dbReference type="PANTHER" id="PTHR21068:SF43">
    <property type="entry name" value="SPARTIN"/>
    <property type="match status" value="1"/>
</dbReference>
<dbReference type="GO" id="GO:0005886">
    <property type="term" value="C:plasma membrane"/>
    <property type="evidence" value="ECO:0007669"/>
    <property type="project" value="TreeGrafter"/>
</dbReference>
<dbReference type="PANTHER" id="PTHR21068">
    <property type="entry name" value="SPARTIN"/>
    <property type="match status" value="1"/>
</dbReference>
<dbReference type="InterPro" id="IPR009686">
    <property type="entry name" value="Senescence/spartin_C"/>
</dbReference>
<feature type="region of interest" description="Disordered" evidence="1">
    <location>
        <begin position="495"/>
        <end position="519"/>
    </location>
</feature>
<feature type="compositionally biased region" description="Low complexity" evidence="1">
    <location>
        <begin position="64"/>
        <end position="77"/>
    </location>
</feature>
<feature type="compositionally biased region" description="Polar residues" evidence="1">
    <location>
        <begin position="29"/>
        <end position="43"/>
    </location>
</feature>
<dbReference type="AlphaFoldDB" id="A0AAV3NKW7"/>
<feature type="compositionally biased region" description="Low complexity" evidence="1">
    <location>
        <begin position="1"/>
        <end position="23"/>
    </location>
</feature>
<keyword evidence="4" id="KW-1185">Reference proteome</keyword>
<feature type="compositionally biased region" description="Basic and acidic residues" evidence="1">
    <location>
        <begin position="176"/>
        <end position="190"/>
    </location>
</feature>
<evidence type="ECO:0000313" key="4">
    <source>
        <dbReference type="Proteomes" id="UP001454036"/>
    </source>
</evidence>
<name>A0AAV3NKW7_LITER</name>
<comment type="caution">
    <text evidence="3">The sequence shown here is derived from an EMBL/GenBank/DDBJ whole genome shotgun (WGS) entry which is preliminary data.</text>
</comment>
<feature type="region of interest" description="Disordered" evidence="1">
    <location>
        <begin position="64"/>
        <end position="94"/>
    </location>
</feature>
<gene>
    <name evidence="3" type="ORF">LIER_01411</name>
</gene>